<dbReference type="Proteomes" id="UP001164539">
    <property type="component" value="Chromosome 1"/>
</dbReference>
<dbReference type="EMBL" id="CM051394">
    <property type="protein sequence ID" value="KAJ4729221.1"/>
    <property type="molecule type" value="Genomic_DNA"/>
</dbReference>
<reference evidence="1 2" key="1">
    <citation type="journal article" date="2023" name="Science">
        <title>Complex scaffold remodeling in plant triterpene biosynthesis.</title>
        <authorList>
            <person name="De La Pena R."/>
            <person name="Hodgson H."/>
            <person name="Liu J.C."/>
            <person name="Stephenson M.J."/>
            <person name="Martin A.C."/>
            <person name="Owen C."/>
            <person name="Harkess A."/>
            <person name="Leebens-Mack J."/>
            <person name="Jimenez L.E."/>
            <person name="Osbourn A."/>
            <person name="Sattely E.S."/>
        </authorList>
    </citation>
    <scope>NUCLEOTIDE SEQUENCE [LARGE SCALE GENOMIC DNA]</scope>
    <source>
        <strain evidence="2">cv. JPN11</strain>
        <tissue evidence="1">Leaf</tissue>
    </source>
</reference>
<protein>
    <submittedName>
        <fullName evidence="1">MYB family transcription factor</fullName>
    </submittedName>
</protein>
<proteinExistence type="predicted"/>
<comment type="caution">
    <text evidence="1">The sequence shown here is derived from an EMBL/GenBank/DDBJ whole genome shotgun (WGS) entry which is preliminary data.</text>
</comment>
<gene>
    <name evidence="1" type="ORF">OWV82_002040</name>
</gene>
<sequence length="211" mass="24118">MTKTKEGDNQYKKGLWTAEEDRILIDYVKVHGKGQWNHIAKKTGLKRCGKSCRLRWMNYLSPNVNRGNFTEEEEDLIIRLHKLLGNRWSLIAKRVPGRTDNQVKNYWNTHLRKKVGIREQTRRVGDSSLTQSRKVDVSRSAAETSASNNTNATNTENLEDKSIQNAVNNISAAKEFNIDEGFMNSLWDPDHDDLGLGTFTMMGFMDGNSLI</sequence>
<keyword evidence="2" id="KW-1185">Reference proteome</keyword>
<evidence type="ECO:0000313" key="1">
    <source>
        <dbReference type="EMBL" id="KAJ4729221.1"/>
    </source>
</evidence>
<name>A0ACC1Z0E4_MELAZ</name>
<accession>A0ACC1Z0E4</accession>
<organism evidence="1 2">
    <name type="scientific">Melia azedarach</name>
    <name type="common">Chinaberry tree</name>
    <dbReference type="NCBI Taxonomy" id="155640"/>
    <lineage>
        <taxon>Eukaryota</taxon>
        <taxon>Viridiplantae</taxon>
        <taxon>Streptophyta</taxon>
        <taxon>Embryophyta</taxon>
        <taxon>Tracheophyta</taxon>
        <taxon>Spermatophyta</taxon>
        <taxon>Magnoliopsida</taxon>
        <taxon>eudicotyledons</taxon>
        <taxon>Gunneridae</taxon>
        <taxon>Pentapetalae</taxon>
        <taxon>rosids</taxon>
        <taxon>malvids</taxon>
        <taxon>Sapindales</taxon>
        <taxon>Meliaceae</taxon>
        <taxon>Melia</taxon>
    </lineage>
</organism>
<evidence type="ECO:0000313" key="2">
    <source>
        <dbReference type="Proteomes" id="UP001164539"/>
    </source>
</evidence>